<dbReference type="InterPro" id="IPR006450">
    <property type="entry name" value="Phage_HK97_gp6-like"/>
</dbReference>
<sequence length="104" mass="11743">MPTRLLSRMLRACKMNMLDLVKAHLRVDGDDQDVLLHHLIESARAECRRYTGLADNAEAFSEPDIINGMILAVQADFDGDPTQRSLYLKAAHSLWTPFCTHYGV</sequence>
<accession>A0A3N4N343</accession>
<dbReference type="EMBL" id="RPFL01000002">
    <property type="protein sequence ID" value="RPD90511.1"/>
    <property type="molecule type" value="Genomic_DNA"/>
</dbReference>
<protein>
    <submittedName>
        <fullName evidence="1">Phage gp6-like head-tail connector protein</fullName>
    </submittedName>
</protein>
<dbReference type="Proteomes" id="UP000272412">
    <property type="component" value="Unassembled WGS sequence"/>
</dbReference>
<evidence type="ECO:0000313" key="1">
    <source>
        <dbReference type="EMBL" id="RPD90511.1"/>
    </source>
</evidence>
<dbReference type="CDD" id="cd08054">
    <property type="entry name" value="gp6"/>
    <property type="match status" value="1"/>
</dbReference>
<dbReference type="AlphaFoldDB" id="A0A3N4N343"/>
<keyword evidence="2" id="KW-1185">Reference proteome</keyword>
<name>A0A3N4N343_9NEIS</name>
<dbReference type="Gene3D" id="1.10.3230.30">
    <property type="entry name" value="Phage gp6-like head-tail connector protein"/>
    <property type="match status" value="1"/>
</dbReference>
<comment type="caution">
    <text evidence="1">The sequence shown here is derived from an EMBL/GenBank/DDBJ whole genome shotgun (WGS) entry which is preliminary data.</text>
</comment>
<proteinExistence type="predicted"/>
<dbReference type="InterPro" id="IPR021146">
    <property type="entry name" value="Phage_gp6-like_head-tail"/>
</dbReference>
<evidence type="ECO:0000313" key="2">
    <source>
        <dbReference type="Proteomes" id="UP000272412"/>
    </source>
</evidence>
<dbReference type="NCBIfam" id="TIGR01560">
    <property type="entry name" value="put_DNA_pack"/>
    <property type="match status" value="1"/>
</dbReference>
<organism evidence="1 2">
    <name type="scientific">Neisseria weixii</name>
    <dbReference type="NCBI Taxonomy" id="1853276"/>
    <lineage>
        <taxon>Bacteria</taxon>
        <taxon>Pseudomonadati</taxon>
        <taxon>Pseudomonadota</taxon>
        <taxon>Betaproteobacteria</taxon>
        <taxon>Neisseriales</taxon>
        <taxon>Neisseriaceae</taxon>
        <taxon>Neisseria</taxon>
    </lineage>
</organism>
<gene>
    <name evidence="1" type="ORF">EGK74_01810</name>
</gene>
<dbReference type="Pfam" id="PF05135">
    <property type="entry name" value="Phage_connect_1"/>
    <property type="match status" value="1"/>
</dbReference>
<reference evidence="1 2" key="1">
    <citation type="submission" date="2018-11" db="EMBL/GenBank/DDBJ databases">
        <title>Neisseria weixii sp. nov. isolated from the rectal contents of plateau pika (Ochotona cruzoniae).</title>
        <authorList>
            <person name="Zhang G."/>
        </authorList>
    </citation>
    <scope>NUCLEOTIDE SEQUENCE [LARGE SCALE GENOMIC DNA]</scope>
    <source>
        <strain evidence="1 2">10009</strain>
    </source>
</reference>